<dbReference type="EMBL" id="CACRXK020001417">
    <property type="protein sequence ID" value="CAB3989000.1"/>
    <property type="molecule type" value="Genomic_DNA"/>
</dbReference>
<keyword evidence="2" id="KW-1185">Reference proteome</keyword>
<name>A0A7D9HRG8_PARCT</name>
<proteinExistence type="predicted"/>
<dbReference type="Gene3D" id="3.30.420.10">
    <property type="entry name" value="Ribonuclease H-like superfamily/Ribonuclease H"/>
    <property type="match status" value="1"/>
</dbReference>
<sequence>MASVMLAHIELQHPETHAYIKYNRNTPVVELMRETKVFQAQIYKIKKEPLRTKIISKRFKGPGGRPEKLSVCDKRALMEILPRTAQLSNMSFSSLKCPLLAIPPRSADLNPIENIFHLVSKQLEKDVLAKDISCESMDDFKQHMKATFMSHFPQERSDKTIFSMSSRIKGIICEKGERLKC</sequence>
<dbReference type="Proteomes" id="UP001152795">
    <property type="component" value="Unassembled WGS sequence"/>
</dbReference>
<reference evidence="1" key="1">
    <citation type="submission" date="2020-04" db="EMBL/GenBank/DDBJ databases">
        <authorList>
            <person name="Alioto T."/>
            <person name="Alioto T."/>
            <person name="Gomez Garrido J."/>
        </authorList>
    </citation>
    <scope>NUCLEOTIDE SEQUENCE</scope>
    <source>
        <strain evidence="1">A484AB</strain>
    </source>
</reference>
<organism evidence="1 2">
    <name type="scientific">Paramuricea clavata</name>
    <name type="common">Red gorgonian</name>
    <name type="synonym">Violescent sea-whip</name>
    <dbReference type="NCBI Taxonomy" id="317549"/>
    <lineage>
        <taxon>Eukaryota</taxon>
        <taxon>Metazoa</taxon>
        <taxon>Cnidaria</taxon>
        <taxon>Anthozoa</taxon>
        <taxon>Octocorallia</taxon>
        <taxon>Malacalcyonacea</taxon>
        <taxon>Plexauridae</taxon>
        <taxon>Paramuricea</taxon>
    </lineage>
</organism>
<evidence type="ECO:0000313" key="1">
    <source>
        <dbReference type="EMBL" id="CAB3989000.1"/>
    </source>
</evidence>
<gene>
    <name evidence="1" type="ORF">PACLA_8A069834</name>
</gene>
<evidence type="ECO:0000313" key="2">
    <source>
        <dbReference type="Proteomes" id="UP001152795"/>
    </source>
</evidence>
<dbReference type="AlphaFoldDB" id="A0A7D9HRG8"/>
<comment type="caution">
    <text evidence="1">The sequence shown here is derived from an EMBL/GenBank/DDBJ whole genome shotgun (WGS) entry which is preliminary data.</text>
</comment>
<dbReference type="GO" id="GO:0003676">
    <property type="term" value="F:nucleic acid binding"/>
    <property type="evidence" value="ECO:0007669"/>
    <property type="project" value="InterPro"/>
</dbReference>
<protein>
    <submittedName>
        <fullName evidence="1">Uncharacterized protein</fullName>
    </submittedName>
</protein>
<dbReference type="InterPro" id="IPR036397">
    <property type="entry name" value="RNaseH_sf"/>
</dbReference>
<accession>A0A7D9HRG8</accession>